<dbReference type="Gene3D" id="1.20.1740.10">
    <property type="entry name" value="Amino acid/polyamine transporter I"/>
    <property type="match status" value="1"/>
</dbReference>
<dbReference type="PANTHER" id="PTHR43495:SF2">
    <property type="entry name" value="D-SERINE_D-ALANINE_GLYCINE TRANSPORTER"/>
    <property type="match status" value="1"/>
</dbReference>
<dbReference type="PANTHER" id="PTHR43495">
    <property type="entry name" value="GABA PERMEASE"/>
    <property type="match status" value="1"/>
</dbReference>
<feature type="transmembrane region" description="Helical" evidence="8">
    <location>
        <begin position="153"/>
        <end position="175"/>
    </location>
</feature>
<keyword evidence="7 8" id="KW-0472">Membrane</keyword>
<evidence type="ECO:0000256" key="7">
    <source>
        <dbReference type="ARBA" id="ARBA00023136"/>
    </source>
</evidence>
<protein>
    <submittedName>
        <fullName evidence="10">Amino acid permease</fullName>
    </submittedName>
</protein>
<feature type="transmembrane region" description="Helical" evidence="8">
    <location>
        <begin position="422"/>
        <end position="440"/>
    </location>
</feature>
<evidence type="ECO:0000256" key="3">
    <source>
        <dbReference type="ARBA" id="ARBA00022475"/>
    </source>
</evidence>
<dbReference type="InterPro" id="IPR004841">
    <property type="entry name" value="AA-permease/SLC12A_dom"/>
</dbReference>
<feature type="transmembrane region" description="Helical" evidence="8">
    <location>
        <begin position="325"/>
        <end position="347"/>
    </location>
</feature>
<keyword evidence="6 8" id="KW-1133">Transmembrane helix</keyword>
<evidence type="ECO:0000313" key="11">
    <source>
        <dbReference type="Proteomes" id="UP000323274"/>
    </source>
</evidence>
<dbReference type="RefSeq" id="WP_004902117.1">
    <property type="nucleotide sequence ID" value="NZ_BJJW01000015.1"/>
</dbReference>
<keyword evidence="2" id="KW-0813">Transport</keyword>
<feature type="transmembrane region" description="Helical" evidence="8">
    <location>
        <begin position="200"/>
        <end position="221"/>
    </location>
</feature>
<name>A0A5A5U3A9_LEUCI</name>
<dbReference type="AlphaFoldDB" id="A0A5A5U3A9"/>
<dbReference type="GO" id="GO:0005886">
    <property type="term" value="C:plasma membrane"/>
    <property type="evidence" value="ECO:0007669"/>
    <property type="project" value="UniProtKB-SubCell"/>
</dbReference>
<evidence type="ECO:0000256" key="1">
    <source>
        <dbReference type="ARBA" id="ARBA00004651"/>
    </source>
</evidence>
<keyword evidence="5" id="KW-0029">Amino-acid transport</keyword>
<feature type="domain" description="Amino acid permease/ SLC12A" evidence="9">
    <location>
        <begin position="15"/>
        <end position="438"/>
    </location>
</feature>
<reference evidence="10 11" key="1">
    <citation type="submission" date="2019-04" db="EMBL/GenBank/DDBJ databases">
        <title>A pseudo-fructophilic Leuconostoc citreum strain F192-5 isolated from peel of satsuma mandarin: the first report for isolation and characterization of strain-dependent fructophilic-like characteristics.</title>
        <authorList>
            <person name="Maeno S."/>
            <person name="Tanizawa Y."/>
            <person name="Kajikawa A."/>
            <person name="Kanesaki Y."/>
            <person name="Kubota E."/>
            <person name="Arita M."/>
            <person name="Leon D."/>
            <person name="Endo A."/>
        </authorList>
    </citation>
    <scope>NUCLEOTIDE SEQUENCE [LARGE SCALE GENOMIC DNA]</scope>
    <source>
        <strain evidence="10 11">F192-5</strain>
    </source>
</reference>
<evidence type="ECO:0000256" key="5">
    <source>
        <dbReference type="ARBA" id="ARBA00022970"/>
    </source>
</evidence>
<evidence type="ECO:0000256" key="2">
    <source>
        <dbReference type="ARBA" id="ARBA00022448"/>
    </source>
</evidence>
<evidence type="ECO:0000256" key="8">
    <source>
        <dbReference type="SAM" id="Phobius"/>
    </source>
</evidence>
<dbReference type="GO" id="GO:0055085">
    <property type="term" value="P:transmembrane transport"/>
    <property type="evidence" value="ECO:0007669"/>
    <property type="project" value="InterPro"/>
</dbReference>
<feature type="transmembrane region" description="Helical" evidence="8">
    <location>
        <begin position="88"/>
        <end position="111"/>
    </location>
</feature>
<proteinExistence type="predicted"/>
<organism evidence="10 11">
    <name type="scientific">Leuconostoc citreum</name>
    <dbReference type="NCBI Taxonomy" id="33964"/>
    <lineage>
        <taxon>Bacteria</taxon>
        <taxon>Bacillati</taxon>
        <taxon>Bacillota</taxon>
        <taxon>Bacilli</taxon>
        <taxon>Lactobacillales</taxon>
        <taxon>Lactobacillaceae</taxon>
        <taxon>Leuconostoc</taxon>
    </lineage>
</organism>
<dbReference type="GO" id="GO:0006865">
    <property type="term" value="P:amino acid transport"/>
    <property type="evidence" value="ECO:0007669"/>
    <property type="project" value="UniProtKB-KW"/>
</dbReference>
<feature type="transmembrane region" description="Helical" evidence="8">
    <location>
        <begin position="242"/>
        <end position="260"/>
    </location>
</feature>
<dbReference type="FunFam" id="1.20.1740.10:FF:000001">
    <property type="entry name" value="Amino acid permease"/>
    <property type="match status" value="1"/>
</dbReference>
<accession>A0A5A5U3A9</accession>
<evidence type="ECO:0000256" key="6">
    <source>
        <dbReference type="ARBA" id="ARBA00022989"/>
    </source>
</evidence>
<dbReference type="PIRSF" id="PIRSF006060">
    <property type="entry name" value="AA_transporter"/>
    <property type="match status" value="1"/>
</dbReference>
<evidence type="ECO:0000259" key="9">
    <source>
        <dbReference type="Pfam" id="PF00324"/>
    </source>
</evidence>
<feature type="transmembrane region" description="Helical" evidence="8">
    <location>
        <begin position="280"/>
        <end position="304"/>
    </location>
</feature>
<feature type="transmembrane region" description="Helical" evidence="8">
    <location>
        <begin position="395"/>
        <end position="416"/>
    </location>
</feature>
<comment type="subcellular location">
    <subcellularLocation>
        <location evidence="1">Cell membrane</location>
        <topology evidence="1">Multi-pass membrane protein</topology>
    </subcellularLocation>
</comment>
<dbReference type="EMBL" id="BJJW01000015">
    <property type="protein sequence ID" value="GDZ84526.1"/>
    <property type="molecule type" value="Genomic_DNA"/>
</dbReference>
<feature type="transmembrane region" description="Helical" evidence="8">
    <location>
        <begin position="16"/>
        <end position="33"/>
    </location>
</feature>
<feature type="transmembrane region" description="Helical" evidence="8">
    <location>
        <begin position="353"/>
        <end position="374"/>
    </location>
</feature>
<dbReference type="Pfam" id="PF00324">
    <property type="entry name" value="AA_permease"/>
    <property type="match status" value="1"/>
</dbReference>
<dbReference type="Proteomes" id="UP000323274">
    <property type="component" value="Unassembled WGS sequence"/>
</dbReference>
<sequence length="445" mass="49150">MQQEHKLARTLSGRHINMIALGGTIGTGLFLGAGDSIQKAGPAIVLVYIITGLFVFAMMRALGELLLSDHDQTTFIGFIKSYLGPRAGFVMGWTYWIGWIIIAMAELTAIGKYMQFWLPTTPAWLWELIFLGLLYTMNIIAVKAFGETEFWFALIKIVAIIAMIVIGIVMVVFHVRTSAGVTQLSTLWSHGLIANHGHNLLAAFQMSFFAFLGVEFVGIAASETQNPIQTIPRSINAIIMRILIFYVGALLAIMVIQPWTNYSANQSPFVQVFSKIGIPAAAGIINFVILTAAASSLNSALFTTGRMIFSLSPKTSRFAKLNKHYIPMNGITLSAGLVATAIVLNYIFPKDAFSLVTSTASATFIVIYIALMVTHVKYRQSKNYQQSDKHFKMPFAPYLNYLTILFMLMIFGILLFSSATMITTLLAISWFIVLAVISVVKYKKV</sequence>
<feature type="transmembrane region" description="Helical" evidence="8">
    <location>
        <begin position="123"/>
        <end position="141"/>
    </location>
</feature>
<evidence type="ECO:0000256" key="4">
    <source>
        <dbReference type="ARBA" id="ARBA00022692"/>
    </source>
</evidence>
<comment type="caution">
    <text evidence="10">The sequence shown here is derived from an EMBL/GenBank/DDBJ whole genome shotgun (WGS) entry which is preliminary data.</text>
</comment>
<feature type="transmembrane region" description="Helical" evidence="8">
    <location>
        <begin position="45"/>
        <end position="67"/>
    </location>
</feature>
<keyword evidence="3" id="KW-1003">Cell membrane</keyword>
<gene>
    <name evidence="10" type="primary">cycA</name>
    <name evidence="10" type="ORF">LCIT_17680</name>
</gene>
<keyword evidence="4 8" id="KW-0812">Transmembrane</keyword>
<evidence type="ECO:0000313" key="10">
    <source>
        <dbReference type="EMBL" id="GDZ84526.1"/>
    </source>
</evidence>